<dbReference type="STRING" id="283909.R7TWH4"/>
<comment type="similarity">
    <text evidence="9">Belongs to the G-protein coupled receptor 1 family.</text>
</comment>
<dbReference type="EnsemblMetazoa" id="CapteT201468">
    <property type="protein sequence ID" value="CapteP201468"/>
    <property type="gene ID" value="CapteG201468"/>
</dbReference>
<proteinExistence type="inferred from homology"/>
<dbReference type="EMBL" id="AMQN01011893">
    <property type="status" value="NOT_ANNOTATED_CDS"/>
    <property type="molecule type" value="Genomic_DNA"/>
</dbReference>
<dbReference type="Proteomes" id="UP000014760">
    <property type="component" value="Unassembled WGS sequence"/>
</dbReference>
<evidence type="ECO:0000313" key="12">
    <source>
        <dbReference type="EMBL" id="ELT95310.1"/>
    </source>
</evidence>
<evidence type="ECO:0000313" key="14">
    <source>
        <dbReference type="Proteomes" id="UP000014760"/>
    </source>
</evidence>
<feature type="transmembrane region" description="Helical" evidence="10">
    <location>
        <begin position="174"/>
        <end position="197"/>
    </location>
</feature>
<keyword evidence="4 10" id="KW-1133">Transmembrane helix</keyword>
<comment type="subcellular location">
    <subcellularLocation>
        <location evidence="1">Cell membrane</location>
        <topology evidence="1">Multi-pass membrane protein</topology>
    </subcellularLocation>
</comment>
<protein>
    <recommendedName>
        <fullName evidence="11">G-protein coupled receptors family 1 profile domain-containing protein</fullName>
    </recommendedName>
</protein>
<keyword evidence="8 9" id="KW-0807">Transducer</keyword>
<sequence>METTILPSATTTEPESSGFSVLHITLVHILYFLCFLVILSNLLIIIAWLKVTDIRDIFPPSVAALACADFSVGVFTLFFIICESISIYGSEYHAIEQVKNVARFCTSVSTFASVLSLIQIAVDRCVSVLHPLRYEQIMTTRVYIIINIMMWLASCCLTLLNRGYVKYLVLSRKLFCLALIIVYLCLAVLMITFHLYVGVIACMQARKINPSEGFVCVEYNITI</sequence>
<dbReference type="PROSITE" id="PS00237">
    <property type="entry name" value="G_PROTEIN_RECEP_F1_1"/>
    <property type="match status" value="1"/>
</dbReference>
<dbReference type="GO" id="GO:0004930">
    <property type="term" value="F:G protein-coupled receptor activity"/>
    <property type="evidence" value="ECO:0007669"/>
    <property type="project" value="UniProtKB-KW"/>
</dbReference>
<feature type="transmembrane region" description="Helical" evidence="10">
    <location>
        <begin position="61"/>
        <end position="81"/>
    </location>
</feature>
<dbReference type="GO" id="GO:0005886">
    <property type="term" value="C:plasma membrane"/>
    <property type="evidence" value="ECO:0007669"/>
    <property type="project" value="UniProtKB-SubCell"/>
</dbReference>
<evidence type="ECO:0000256" key="9">
    <source>
        <dbReference type="RuleBase" id="RU000688"/>
    </source>
</evidence>
<feature type="transmembrane region" description="Helical" evidence="10">
    <location>
        <begin position="142"/>
        <end position="162"/>
    </location>
</feature>
<evidence type="ECO:0000259" key="11">
    <source>
        <dbReference type="PROSITE" id="PS50262"/>
    </source>
</evidence>
<gene>
    <name evidence="12" type="ORF">CAPTEDRAFT_201468</name>
</gene>
<dbReference type="PRINTS" id="PR00237">
    <property type="entry name" value="GPCRRHODOPSN"/>
</dbReference>
<dbReference type="PANTHER" id="PTHR24249:SF406">
    <property type="entry name" value="G-PROTEIN COUPLED RECEPTORS FAMILY 1 PROFILE DOMAIN-CONTAINING PROTEIN"/>
    <property type="match status" value="1"/>
</dbReference>
<evidence type="ECO:0000256" key="4">
    <source>
        <dbReference type="ARBA" id="ARBA00022989"/>
    </source>
</evidence>
<keyword evidence="6 10" id="KW-0472">Membrane</keyword>
<dbReference type="PANTHER" id="PTHR24249">
    <property type="entry name" value="HISTAMINE RECEPTOR-RELATED G-PROTEIN COUPLED RECEPTOR"/>
    <property type="match status" value="1"/>
</dbReference>
<keyword evidence="5 9" id="KW-0297">G-protein coupled receptor</keyword>
<dbReference type="AlphaFoldDB" id="R7TWH4"/>
<reference evidence="14" key="1">
    <citation type="submission" date="2012-12" db="EMBL/GenBank/DDBJ databases">
        <authorList>
            <person name="Hellsten U."/>
            <person name="Grimwood J."/>
            <person name="Chapman J.A."/>
            <person name="Shapiro H."/>
            <person name="Aerts A."/>
            <person name="Otillar R.P."/>
            <person name="Terry A.Y."/>
            <person name="Boore J.L."/>
            <person name="Simakov O."/>
            <person name="Marletaz F."/>
            <person name="Cho S.-J."/>
            <person name="Edsinger-Gonzales E."/>
            <person name="Havlak P."/>
            <person name="Kuo D.-H."/>
            <person name="Larsson T."/>
            <person name="Lv J."/>
            <person name="Arendt D."/>
            <person name="Savage R."/>
            <person name="Osoegawa K."/>
            <person name="de Jong P."/>
            <person name="Lindberg D.R."/>
            <person name="Seaver E.C."/>
            <person name="Weisblat D.A."/>
            <person name="Putnam N.H."/>
            <person name="Grigoriev I.V."/>
            <person name="Rokhsar D.S."/>
        </authorList>
    </citation>
    <scope>NUCLEOTIDE SEQUENCE</scope>
    <source>
        <strain evidence="14">I ESC-2004</strain>
    </source>
</reference>
<dbReference type="InterPro" id="IPR017452">
    <property type="entry name" value="GPCR_Rhodpsn_7TM"/>
</dbReference>
<keyword evidence="2" id="KW-1003">Cell membrane</keyword>
<feature type="transmembrane region" description="Helical" evidence="10">
    <location>
        <begin position="29"/>
        <end position="49"/>
    </location>
</feature>
<organism evidence="12">
    <name type="scientific">Capitella teleta</name>
    <name type="common">Polychaete worm</name>
    <dbReference type="NCBI Taxonomy" id="283909"/>
    <lineage>
        <taxon>Eukaryota</taxon>
        <taxon>Metazoa</taxon>
        <taxon>Spiralia</taxon>
        <taxon>Lophotrochozoa</taxon>
        <taxon>Annelida</taxon>
        <taxon>Polychaeta</taxon>
        <taxon>Sedentaria</taxon>
        <taxon>Scolecida</taxon>
        <taxon>Capitellidae</taxon>
        <taxon>Capitella</taxon>
    </lineage>
</organism>
<keyword evidence="14" id="KW-1185">Reference proteome</keyword>
<accession>R7TWH4</accession>
<feature type="domain" description="G-protein coupled receptors family 1 profile" evidence="11">
    <location>
        <begin position="40"/>
        <end position="223"/>
    </location>
</feature>
<evidence type="ECO:0000256" key="10">
    <source>
        <dbReference type="SAM" id="Phobius"/>
    </source>
</evidence>
<keyword evidence="7 9" id="KW-0675">Receptor</keyword>
<dbReference type="Pfam" id="PF00001">
    <property type="entry name" value="7tm_1"/>
    <property type="match status" value="1"/>
</dbReference>
<reference evidence="13" key="3">
    <citation type="submission" date="2015-06" db="UniProtKB">
        <authorList>
            <consortium name="EnsemblMetazoa"/>
        </authorList>
    </citation>
    <scope>IDENTIFICATION</scope>
</reference>
<dbReference type="SUPFAM" id="SSF81321">
    <property type="entry name" value="Family A G protein-coupled receptor-like"/>
    <property type="match status" value="1"/>
</dbReference>
<evidence type="ECO:0000313" key="13">
    <source>
        <dbReference type="EnsemblMetazoa" id="CapteP201468"/>
    </source>
</evidence>
<evidence type="ECO:0000256" key="2">
    <source>
        <dbReference type="ARBA" id="ARBA00022475"/>
    </source>
</evidence>
<name>R7TWH4_CAPTE</name>
<evidence type="ECO:0000256" key="8">
    <source>
        <dbReference type="ARBA" id="ARBA00023224"/>
    </source>
</evidence>
<dbReference type="HOGENOM" id="CLU_1241167_0_0_1"/>
<evidence type="ECO:0000256" key="7">
    <source>
        <dbReference type="ARBA" id="ARBA00023170"/>
    </source>
</evidence>
<evidence type="ECO:0000256" key="3">
    <source>
        <dbReference type="ARBA" id="ARBA00022692"/>
    </source>
</evidence>
<dbReference type="PROSITE" id="PS50262">
    <property type="entry name" value="G_PROTEIN_RECEP_F1_2"/>
    <property type="match status" value="1"/>
</dbReference>
<dbReference type="InterPro" id="IPR000276">
    <property type="entry name" value="GPCR_Rhodpsn"/>
</dbReference>
<dbReference type="InterPro" id="IPR050569">
    <property type="entry name" value="TAAR"/>
</dbReference>
<feature type="transmembrane region" description="Helical" evidence="10">
    <location>
        <begin position="101"/>
        <end position="122"/>
    </location>
</feature>
<dbReference type="CDD" id="cd00637">
    <property type="entry name" value="7tm_classA_rhodopsin-like"/>
    <property type="match status" value="1"/>
</dbReference>
<dbReference type="Gene3D" id="1.20.1070.10">
    <property type="entry name" value="Rhodopsin 7-helix transmembrane proteins"/>
    <property type="match status" value="1"/>
</dbReference>
<reference evidence="12 14" key="2">
    <citation type="journal article" date="2013" name="Nature">
        <title>Insights into bilaterian evolution from three spiralian genomes.</title>
        <authorList>
            <person name="Simakov O."/>
            <person name="Marletaz F."/>
            <person name="Cho S.J."/>
            <person name="Edsinger-Gonzales E."/>
            <person name="Havlak P."/>
            <person name="Hellsten U."/>
            <person name="Kuo D.H."/>
            <person name="Larsson T."/>
            <person name="Lv J."/>
            <person name="Arendt D."/>
            <person name="Savage R."/>
            <person name="Osoegawa K."/>
            <person name="de Jong P."/>
            <person name="Grimwood J."/>
            <person name="Chapman J.A."/>
            <person name="Shapiro H."/>
            <person name="Aerts A."/>
            <person name="Otillar R.P."/>
            <person name="Terry A.Y."/>
            <person name="Boore J.L."/>
            <person name="Grigoriev I.V."/>
            <person name="Lindberg D.R."/>
            <person name="Seaver E.C."/>
            <person name="Weisblat D.A."/>
            <person name="Putnam N.H."/>
            <person name="Rokhsar D.S."/>
        </authorList>
    </citation>
    <scope>NUCLEOTIDE SEQUENCE</scope>
    <source>
        <strain evidence="12 14">I ESC-2004</strain>
    </source>
</reference>
<evidence type="ECO:0000256" key="1">
    <source>
        <dbReference type="ARBA" id="ARBA00004651"/>
    </source>
</evidence>
<evidence type="ECO:0000256" key="5">
    <source>
        <dbReference type="ARBA" id="ARBA00023040"/>
    </source>
</evidence>
<keyword evidence="3 9" id="KW-0812">Transmembrane</keyword>
<dbReference type="EMBL" id="KB309161">
    <property type="protein sequence ID" value="ELT95310.1"/>
    <property type="molecule type" value="Genomic_DNA"/>
</dbReference>
<evidence type="ECO:0000256" key="6">
    <source>
        <dbReference type="ARBA" id="ARBA00023136"/>
    </source>
</evidence>